<keyword evidence="1" id="KW-0808">Transferase</keyword>
<dbReference type="RefSeq" id="WP_241936512.1">
    <property type="nucleotide sequence ID" value="NZ_JALBGC010000003.1"/>
</dbReference>
<comment type="caution">
    <text evidence="4">The sequence shown here is derived from an EMBL/GenBank/DDBJ whole genome shotgun (WGS) entry which is preliminary data.</text>
</comment>
<dbReference type="SUPFAM" id="SSF53187">
    <property type="entry name" value="Zn-dependent exopeptidases"/>
    <property type="match status" value="1"/>
</dbReference>
<dbReference type="InterPro" id="IPR040234">
    <property type="entry name" value="QC/QCL"/>
</dbReference>
<dbReference type="Pfam" id="PF04389">
    <property type="entry name" value="Peptidase_M28"/>
    <property type="match status" value="1"/>
</dbReference>
<evidence type="ECO:0000256" key="2">
    <source>
        <dbReference type="ARBA" id="ARBA00023315"/>
    </source>
</evidence>
<dbReference type="PANTHER" id="PTHR12283:SF6">
    <property type="entry name" value="GLUTAMINYL-PEPTIDE CYCLOTRANSFERASE-RELATED"/>
    <property type="match status" value="1"/>
</dbReference>
<dbReference type="Gene3D" id="3.40.630.10">
    <property type="entry name" value="Zn peptidases"/>
    <property type="match status" value="1"/>
</dbReference>
<evidence type="ECO:0000259" key="3">
    <source>
        <dbReference type="Pfam" id="PF04389"/>
    </source>
</evidence>
<dbReference type="PANTHER" id="PTHR12283">
    <property type="entry name" value="GLUTAMINYL-PEPTIDE CYCLOTRANSFERASE"/>
    <property type="match status" value="1"/>
</dbReference>
<keyword evidence="2" id="KW-0012">Acyltransferase</keyword>
<dbReference type="AlphaFoldDB" id="A0A9X1VGK8"/>
<organism evidence="4 5">
    <name type="scientific">Hymenobacter cyanobacteriorum</name>
    <dbReference type="NCBI Taxonomy" id="2926463"/>
    <lineage>
        <taxon>Bacteria</taxon>
        <taxon>Pseudomonadati</taxon>
        <taxon>Bacteroidota</taxon>
        <taxon>Cytophagia</taxon>
        <taxon>Cytophagales</taxon>
        <taxon>Hymenobacteraceae</taxon>
        <taxon>Hymenobacter</taxon>
    </lineage>
</organism>
<dbReference type="GO" id="GO:0016603">
    <property type="term" value="F:glutaminyl-peptide cyclotransferase activity"/>
    <property type="evidence" value="ECO:0007669"/>
    <property type="project" value="TreeGrafter"/>
</dbReference>
<evidence type="ECO:0000313" key="4">
    <source>
        <dbReference type="EMBL" id="MCI1188248.1"/>
    </source>
</evidence>
<keyword evidence="5" id="KW-1185">Reference proteome</keyword>
<proteinExistence type="predicted"/>
<protein>
    <submittedName>
        <fullName evidence="4">M28 family peptidase</fullName>
    </submittedName>
</protein>
<gene>
    <name evidence="4" type="ORF">MON38_12530</name>
</gene>
<evidence type="ECO:0000313" key="5">
    <source>
        <dbReference type="Proteomes" id="UP001139193"/>
    </source>
</evidence>
<dbReference type="Proteomes" id="UP001139193">
    <property type="component" value="Unassembled WGS sequence"/>
</dbReference>
<dbReference type="EMBL" id="JALBGC010000003">
    <property type="protein sequence ID" value="MCI1188248.1"/>
    <property type="molecule type" value="Genomic_DNA"/>
</dbReference>
<accession>A0A9X1VGK8</accession>
<reference evidence="4" key="1">
    <citation type="submission" date="2022-03" db="EMBL/GenBank/DDBJ databases">
        <title>Bacterial whole genome sequence for Hymenobacter sp. DH14.</title>
        <authorList>
            <person name="Le V."/>
        </authorList>
    </citation>
    <scope>NUCLEOTIDE SEQUENCE</scope>
    <source>
        <strain evidence="4">DH14</strain>
    </source>
</reference>
<dbReference type="GO" id="GO:0008270">
    <property type="term" value="F:zinc ion binding"/>
    <property type="evidence" value="ECO:0007669"/>
    <property type="project" value="TreeGrafter"/>
</dbReference>
<dbReference type="InterPro" id="IPR007484">
    <property type="entry name" value="Peptidase_M28"/>
</dbReference>
<dbReference type="PROSITE" id="PS51257">
    <property type="entry name" value="PROKAR_LIPOPROTEIN"/>
    <property type="match status" value="1"/>
</dbReference>
<feature type="domain" description="Peptidase M28" evidence="3">
    <location>
        <begin position="110"/>
        <end position="342"/>
    </location>
</feature>
<sequence length="346" mass="37981">MRFRSFRLPLAALAGLVLLTGCPDKKSTETAETSAPAAAPALPKAPVFNADSAYAFTAKQVAFGPRVPNSKAHIACGNWLVAKLKSYKLKVMEQPFEAMTFDGTNIHARNIIAQYQPQAVRRVAIFGHWDTRPFADADPDPKKKNKPMDGASDGASAVAVALEMARILSQLPEAQAPGVGVDFIFFDAEDWGHDETTQKDLKNQLEGGSTDSWCLGSQYWGTHLLPANYKAEYGVLLDMVGAKGGSFTREETSRTKALFALDKIWNVGTQLGYSDFFRYEDTGGITDDHVYTNNAGIPTVDIYDHPRYGTDYFPPYHHATADNMSIIDRKTLKAVGQTMTQVLFVD</sequence>
<name>A0A9X1VGK8_9BACT</name>
<evidence type="ECO:0000256" key="1">
    <source>
        <dbReference type="ARBA" id="ARBA00022679"/>
    </source>
</evidence>